<dbReference type="OrthoDB" id="4072599at2759"/>
<protein>
    <submittedName>
        <fullName evidence="1">Uncharacterized protein</fullName>
    </submittedName>
</protein>
<keyword evidence="2" id="KW-1185">Reference proteome</keyword>
<gene>
    <name evidence="1" type="ORF">METBISCDRAFT_19891</name>
</gene>
<dbReference type="EMBL" id="ML004536">
    <property type="protein sequence ID" value="RKP28922.1"/>
    <property type="molecule type" value="Genomic_DNA"/>
</dbReference>
<evidence type="ECO:0000313" key="1">
    <source>
        <dbReference type="EMBL" id="RKP28922.1"/>
    </source>
</evidence>
<dbReference type="Proteomes" id="UP000268321">
    <property type="component" value="Unassembled WGS sequence"/>
</dbReference>
<sequence length="176" mass="19989">MWPFIRSQPEKDPSDDISPSLRSFFAEEDQHARLATKVGTSTAPAKAPAHVSSLANLALANFRQTTRKIAAINCAELQQTVLDCYKGWLYMTSTDCSKGLTRTLRCMELQQKALARLRYEECADRAECMLIRILVDEMFTRNFGQYGEKISEQTEKVFESDLQRTEEFLCKNGSST</sequence>
<dbReference type="AlphaFoldDB" id="A0A4P9Z9F7"/>
<name>A0A4P9Z9F7_9ASCO</name>
<reference evidence="2" key="1">
    <citation type="journal article" date="2018" name="Nat. Microbiol.">
        <title>Leveraging single-cell genomics to expand the fungal tree of life.</title>
        <authorList>
            <person name="Ahrendt S.R."/>
            <person name="Quandt C.A."/>
            <person name="Ciobanu D."/>
            <person name="Clum A."/>
            <person name="Salamov A."/>
            <person name="Andreopoulos B."/>
            <person name="Cheng J.F."/>
            <person name="Woyke T."/>
            <person name="Pelin A."/>
            <person name="Henrissat B."/>
            <person name="Reynolds N.K."/>
            <person name="Benny G.L."/>
            <person name="Smith M.E."/>
            <person name="James T.Y."/>
            <person name="Grigoriev I.V."/>
        </authorList>
    </citation>
    <scope>NUCLEOTIDE SEQUENCE [LARGE SCALE GENOMIC DNA]</scope>
    <source>
        <strain evidence="2">Baker2002</strain>
    </source>
</reference>
<proteinExistence type="predicted"/>
<evidence type="ECO:0000313" key="2">
    <source>
        <dbReference type="Proteomes" id="UP000268321"/>
    </source>
</evidence>
<accession>A0A4P9Z9F7</accession>
<organism evidence="1 2">
    <name type="scientific">Metschnikowia bicuspidata</name>
    <dbReference type="NCBI Taxonomy" id="27322"/>
    <lineage>
        <taxon>Eukaryota</taxon>
        <taxon>Fungi</taxon>
        <taxon>Dikarya</taxon>
        <taxon>Ascomycota</taxon>
        <taxon>Saccharomycotina</taxon>
        <taxon>Pichiomycetes</taxon>
        <taxon>Metschnikowiaceae</taxon>
        <taxon>Metschnikowia</taxon>
    </lineage>
</organism>